<dbReference type="AlphaFoldDB" id="A0A858BWU6"/>
<dbReference type="GO" id="GO:0000166">
    <property type="term" value="F:nucleotide binding"/>
    <property type="evidence" value="ECO:0007669"/>
    <property type="project" value="UniProtKB-KW"/>
</dbReference>
<dbReference type="SMART" id="SM00471">
    <property type="entry name" value="HDc"/>
    <property type="match status" value="1"/>
</dbReference>
<feature type="domain" description="HD/PDEase" evidence="2">
    <location>
        <begin position="56"/>
        <end position="191"/>
    </location>
</feature>
<dbReference type="PANTHER" id="PTHR47545">
    <property type="entry name" value="MULTIFUNCTIONAL CCA PROTEIN"/>
    <property type="match status" value="1"/>
</dbReference>
<evidence type="ECO:0000256" key="1">
    <source>
        <dbReference type="ARBA" id="ARBA00022741"/>
    </source>
</evidence>
<reference evidence="3 4" key="1">
    <citation type="submission" date="2020-02" db="EMBL/GenBank/DDBJ databases">
        <authorList>
            <person name="Kim Y.B."/>
            <person name="Roh S.W."/>
        </authorList>
    </citation>
    <scope>NUCLEOTIDE SEQUENCE [LARGE SCALE GENOMIC DNA]</scope>
    <source>
        <strain evidence="3 4">DSM 103574</strain>
    </source>
</reference>
<dbReference type="InterPro" id="IPR006674">
    <property type="entry name" value="HD_domain"/>
</dbReference>
<dbReference type="SUPFAM" id="SSF109604">
    <property type="entry name" value="HD-domain/PDEase-like"/>
    <property type="match status" value="1"/>
</dbReference>
<dbReference type="CDD" id="cd00077">
    <property type="entry name" value="HDc"/>
    <property type="match status" value="1"/>
</dbReference>
<dbReference type="InterPro" id="IPR003607">
    <property type="entry name" value="HD/PDEase_dom"/>
</dbReference>
<dbReference type="Pfam" id="PF01966">
    <property type="entry name" value="HD"/>
    <property type="match status" value="1"/>
</dbReference>
<proteinExistence type="predicted"/>
<dbReference type="Proteomes" id="UP000466848">
    <property type="component" value="Chromosome"/>
</dbReference>
<dbReference type="InterPro" id="IPR006675">
    <property type="entry name" value="HDIG_dom"/>
</dbReference>
<dbReference type="Gene3D" id="1.10.3090.10">
    <property type="entry name" value="cca-adding enzyme, domain 2"/>
    <property type="match status" value="1"/>
</dbReference>
<accession>A0A858BWU6</accession>
<evidence type="ECO:0000259" key="2">
    <source>
        <dbReference type="SMART" id="SM00471"/>
    </source>
</evidence>
<evidence type="ECO:0000313" key="4">
    <source>
        <dbReference type="Proteomes" id="UP000466848"/>
    </source>
</evidence>
<dbReference type="PANTHER" id="PTHR47545:SF2">
    <property type="entry name" value="CC-ADDING TRNA NUCLEOTIDYLTRANSFERASE"/>
    <property type="match status" value="1"/>
</dbReference>
<dbReference type="NCBIfam" id="TIGR00277">
    <property type="entry name" value="HDIG"/>
    <property type="match status" value="1"/>
</dbReference>
<protein>
    <submittedName>
        <fullName evidence="3">HDIG domain-containing protein</fullName>
    </submittedName>
</protein>
<keyword evidence="4" id="KW-1185">Reference proteome</keyword>
<keyword evidence="1" id="KW-0547">Nucleotide-binding</keyword>
<sequence>MTVEKQLFAAMDQHLLEDATPSDYFQAASRLPEFQEYPFNLLLALKKADQEPTHHPEGNVWNHTMLVVDQAASRRDQSSQPRAFMWAALLHDIGKPAATKRIRGKLTAYDHDKIGEKLSRQFLLTLDAPEAFIQQVADLVRFHMHVLYAAKNMPYGDMQALKSHTDPQEVALLGLCDRLGRTNADQALEEQNIALFLSKLMNKK</sequence>
<organism evidence="3 4">
    <name type="scientific">Aminipila butyrica</name>
    <dbReference type="NCBI Taxonomy" id="433296"/>
    <lineage>
        <taxon>Bacteria</taxon>
        <taxon>Bacillati</taxon>
        <taxon>Bacillota</taxon>
        <taxon>Clostridia</taxon>
        <taxon>Peptostreptococcales</taxon>
        <taxon>Anaerovoracaceae</taxon>
        <taxon>Aminipila</taxon>
    </lineage>
</organism>
<name>A0A858BWU6_9FIRM</name>
<gene>
    <name evidence="3" type="ORF">Ami103574_07600</name>
</gene>
<dbReference type="RefSeq" id="WP_163066234.1">
    <property type="nucleotide sequence ID" value="NZ_CP048649.1"/>
</dbReference>
<evidence type="ECO:0000313" key="3">
    <source>
        <dbReference type="EMBL" id="QIB69194.1"/>
    </source>
</evidence>
<dbReference type="KEGG" id="abut:Ami103574_07600"/>
<dbReference type="EMBL" id="CP048649">
    <property type="protein sequence ID" value="QIB69194.1"/>
    <property type="molecule type" value="Genomic_DNA"/>
</dbReference>
<dbReference type="InterPro" id="IPR050124">
    <property type="entry name" value="tRNA_CCA-adding_enzyme"/>
</dbReference>